<feature type="domain" description="Carbohydrate kinase PfkB" evidence="3">
    <location>
        <begin position="37"/>
        <end position="288"/>
    </location>
</feature>
<dbReference type="RefSeq" id="WP_132248725.1">
    <property type="nucleotide sequence ID" value="NZ_SLZU01000032.1"/>
</dbReference>
<keyword evidence="1" id="KW-0808">Transferase</keyword>
<evidence type="ECO:0000256" key="2">
    <source>
        <dbReference type="ARBA" id="ARBA00022777"/>
    </source>
</evidence>
<dbReference type="PANTHER" id="PTHR10584:SF166">
    <property type="entry name" value="RIBOKINASE"/>
    <property type="match status" value="1"/>
</dbReference>
<dbReference type="PANTHER" id="PTHR10584">
    <property type="entry name" value="SUGAR KINASE"/>
    <property type="match status" value="1"/>
</dbReference>
<dbReference type="Pfam" id="PF00294">
    <property type="entry name" value="PfkB"/>
    <property type="match status" value="1"/>
</dbReference>
<proteinExistence type="predicted"/>
<dbReference type="GO" id="GO:0016301">
    <property type="term" value="F:kinase activity"/>
    <property type="evidence" value="ECO:0007669"/>
    <property type="project" value="UniProtKB-KW"/>
</dbReference>
<reference evidence="4 5" key="1">
    <citation type="submission" date="2019-03" db="EMBL/GenBank/DDBJ databases">
        <title>Genomic Encyclopedia of Type Strains, Phase IV (KMG-IV): sequencing the most valuable type-strain genomes for metagenomic binning, comparative biology and taxonomic classification.</title>
        <authorList>
            <person name="Goeker M."/>
        </authorList>
    </citation>
    <scope>NUCLEOTIDE SEQUENCE [LARGE SCALE GENOMIC DNA]</scope>
    <source>
        <strain evidence="4 5">DSM 104836</strain>
    </source>
</reference>
<organism evidence="4 5">
    <name type="scientific">Primorskyibacter sedentarius</name>
    <dbReference type="NCBI Taxonomy" id="745311"/>
    <lineage>
        <taxon>Bacteria</taxon>
        <taxon>Pseudomonadati</taxon>
        <taxon>Pseudomonadota</taxon>
        <taxon>Alphaproteobacteria</taxon>
        <taxon>Rhodobacterales</taxon>
        <taxon>Roseobacteraceae</taxon>
        <taxon>Primorskyibacter</taxon>
    </lineage>
</organism>
<dbReference type="InterPro" id="IPR002173">
    <property type="entry name" value="Carboh/pur_kinase_PfkB_CS"/>
</dbReference>
<comment type="caution">
    <text evidence="4">The sequence shown here is derived from an EMBL/GenBank/DDBJ whole genome shotgun (WGS) entry which is preliminary data.</text>
</comment>
<dbReference type="AlphaFoldDB" id="A0A4R3IW77"/>
<evidence type="ECO:0000313" key="5">
    <source>
        <dbReference type="Proteomes" id="UP000295696"/>
    </source>
</evidence>
<dbReference type="Gene3D" id="3.40.1190.20">
    <property type="match status" value="1"/>
</dbReference>
<keyword evidence="2 4" id="KW-0418">Kinase</keyword>
<dbReference type="PROSITE" id="PS00584">
    <property type="entry name" value="PFKB_KINASES_2"/>
    <property type="match status" value="1"/>
</dbReference>
<sequence>MPARPDRRGRVLCVGRLYCDLVFTGVPRLPTLGTEVFADGLNLHAGGGAFITAVTLAALGRDAALAALVPAEPFGNAVLAEIERANVDRMLCKPAAAGAPPQVTVAMASGGDRAFLTHNSGAALPALDAGSLRASGAGHLHIGEMRTLKEVPSLIEDARSAGMTISLDCGWDDNVDRSVSDLIAAVDVFLPNQEEARRLDRLGIGTDVAPLTVVKRGADGALAIRGTQRAEVSGIRVNVVDSTGAGDAFNAGFLDRWLDGAPLDACLAEGNACGAAAVQATGGTGGLSTLRPRKRSDVPIES</sequence>
<dbReference type="InterPro" id="IPR011611">
    <property type="entry name" value="PfkB_dom"/>
</dbReference>
<dbReference type="SUPFAM" id="SSF53613">
    <property type="entry name" value="Ribokinase-like"/>
    <property type="match status" value="1"/>
</dbReference>
<dbReference type="InterPro" id="IPR029056">
    <property type="entry name" value="Ribokinase-like"/>
</dbReference>
<accession>A0A4R3IW77</accession>
<protein>
    <submittedName>
        <fullName evidence="4">Sugar/nucleoside kinase (Ribokinase family)</fullName>
    </submittedName>
</protein>
<evidence type="ECO:0000259" key="3">
    <source>
        <dbReference type="Pfam" id="PF00294"/>
    </source>
</evidence>
<evidence type="ECO:0000313" key="4">
    <source>
        <dbReference type="EMBL" id="TCS54737.1"/>
    </source>
</evidence>
<dbReference type="OrthoDB" id="9813569at2"/>
<dbReference type="EMBL" id="SLZU01000032">
    <property type="protein sequence ID" value="TCS54737.1"/>
    <property type="molecule type" value="Genomic_DNA"/>
</dbReference>
<gene>
    <name evidence="4" type="ORF">EDD52_1328</name>
</gene>
<keyword evidence="5" id="KW-1185">Reference proteome</keyword>
<dbReference type="Proteomes" id="UP000295696">
    <property type="component" value="Unassembled WGS sequence"/>
</dbReference>
<evidence type="ECO:0000256" key="1">
    <source>
        <dbReference type="ARBA" id="ARBA00022679"/>
    </source>
</evidence>
<name>A0A4R3IW77_9RHOB</name>